<gene>
    <name evidence="1" type="ORF">Fmac_017837</name>
</gene>
<reference evidence="1 2" key="1">
    <citation type="submission" date="2024-08" db="EMBL/GenBank/DDBJ databases">
        <title>Insights into the chromosomal genome structure of Flemingia macrophylla.</title>
        <authorList>
            <person name="Ding Y."/>
            <person name="Zhao Y."/>
            <person name="Bi W."/>
            <person name="Wu M."/>
            <person name="Zhao G."/>
            <person name="Gong Y."/>
            <person name="Li W."/>
            <person name="Zhang P."/>
        </authorList>
    </citation>
    <scope>NUCLEOTIDE SEQUENCE [LARGE SCALE GENOMIC DNA]</scope>
    <source>
        <strain evidence="1">DYQJB</strain>
        <tissue evidence="1">Leaf</tissue>
    </source>
</reference>
<name>A0ABD1M3G2_9FABA</name>
<organism evidence="1 2">
    <name type="scientific">Flemingia macrophylla</name>
    <dbReference type="NCBI Taxonomy" id="520843"/>
    <lineage>
        <taxon>Eukaryota</taxon>
        <taxon>Viridiplantae</taxon>
        <taxon>Streptophyta</taxon>
        <taxon>Embryophyta</taxon>
        <taxon>Tracheophyta</taxon>
        <taxon>Spermatophyta</taxon>
        <taxon>Magnoliopsida</taxon>
        <taxon>eudicotyledons</taxon>
        <taxon>Gunneridae</taxon>
        <taxon>Pentapetalae</taxon>
        <taxon>rosids</taxon>
        <taxon>fabids</taxon>
        <taxon>Fabales</taxon>
        <taxon>Fabaceae</taxon>
        <taxon>Papilionoideae</taxon>
        <taxon>50 kb inversion clade</taxon>
        <taxon>NPAAA clade</taxon>
        <taxon>indigoferoid/millettioid clade</taxon>
        <taxon>Phaseoleae</taxon>
        <taxon>Flemingia</taxon>
    </lineage>
</organism>
<sequence length="69" mass="7959">MTSRTAEKKFWGCPNYKVIYVRPGYKVNLDSLVQDVTRLNSSVKGLSVSEIQQWKTRKQVSNIKNSHES</sequence>
<dbReference type="Proteomes" id="UP001603857">
    <property type="component" value="Unassembled WGS sequence"/>
</dbReference>
<evidence type="ECO:0000313" key="1">
    <source>
        <dbReference type="EMBL" id="KAL2330256.1"/>
    </source>
</evidence>
<dbReference type="EMBL" id="JBGMDY010000006">
    <property type="protein sequence ID" value="KAL2330256.1"/>
    <property type="molecule type" value="Genomic_DNA"/>
</dbReference>
<protein>
    <submittedName>
        <fullName evidence="1">Uncharacterized protein</fullName>
    </submittedName>
</protein>
<proteinExistence type="predicted"/>
<accession>A0ABD1M3G2</accession>
<evidence type="ECO:0000313" key="2">
    <source>
        <dbReference type="Proteomes" id="UP001603857"/>
    </source>
</evidence>
<dbReference type="AlphaFoldDB" id="A0ABD1M3G2"/>
<comment type="caution">
    <text evidence="1">The sequence shown here is derived from an EMBL/GenBank/DDBJ whole genome shotgun (WGS) entry which is preliminary data.</text>
</comment>
<keyword evidence="2" id="KW-1185">Reference proteome</keyword>